<comment type="caution">
    <text evidence="2">The sequence shown here is derived from an EMBL/GenBank/DDBJ whole genome shotgun (WGS) entry which is preliminary data.</text>
</comment>
<evidence type="ECO:0000313" key="3">
    <source>
        <dbReference type="Proteomes" id="UP000282654"/>
    </source>
</evidence>
<evidence type="ECO:0000259" key="1">
    <source>
        <dbReference type="Pfam" id="PF07833"/>
    </source>
</evidence>
<keyword evidence="3" id="KW-1185">Reference proteome</keyword>
<dbReference type="Proteomes" id="UP000282654">
    <property type="component" value="Unassembled WGS sequence"/>
</dbReference>
<dbReference type="Pfam" id="PF07833">
    <property type="entry name" value="Cu_amine_oxidN1"/>
    <property type="match status" value="1"/>
</dbReference>
<dbReference type="SUPFAM" id="SSF55383">
    <property type="entry name" value="Copper amine oxidase, domain N"/>
    <property type="match status" value="2"/>
</dbReference>
<reference evidence="2 3" key="1">
    <citation type="submission" date="2018-11" db="EMBL/GenBank/DDBJ databases">
        <title>Genomic Encyclopedia of Type Strains, Phase IV (KMG-IV): sequencing the most valuable type-strain genomes for metagenomic binning, comparative biology and taxonomic classification.</title>
        <authorList>
            <person name="Goeker M."/>
        </authorList>
    </citation>
    <scope>NUCLEOTIDE SEQUENCE [LARGE SCALE GENOMIC DNA]</scope>
    <source>
        <strain evidence="2 3">DSM 102936</strain>
    </source>
</reference>
<sequence>MIKARKRWLSILLTLTFLLSIVLPVGTAFGADPVTFSSALATVEKKDGQTLGWIKVDVDSDTLAVSGWVYATVTLPTGVKYAKDPALGTLSNYATAPSGDPGNVERKTSSDTVLTVAYPLDTTKNTVVQFKFDATGESKVNIGTDAADNINVKVTVKIIGTDGLQVGSDYTADLKVGQVVTKEVTASAETAKALSEAKNDQKAAKITFTESAAASLVQNDEIYLELPSSYFQWSNTMLTTSGITYGAYGLKGTLSIDSTKKKLTLKVDSPSALADTIAVTPYINVMPGAPTGDVTVTITSSSTKVKTATLVIGNVGAPTVTLSTKDTVTEDLLLAKNGQLVDEVTVKANGSIAKDKSIVIAAPAGVKFNGTPSCSVAGSTVTPFDDNKKVWIILGNAADEIKITDIKVDVDETAALGDLKLSFSGDAGATGDVVVGKIVAPATATATAVEVVSGTNAQAAGDITVTETKPASMASANIKLTLPSGVKFSDEFKYKINNGDEQTTSNAKGQNYAEINLSLGGAVDTIKFYGIKYDVDSTFKGDVEVALSGAALSANYSGKTILRVVNAKAVSATKRDSSFVIGSTTYKVNGVEKTMDVAPYIKDGRTYMPVRFAALAAGVDESNIIWDGVKKTVTLIKGDRVVQMTIGSKTMLINGIAVTMDAAPEISSGRTMLPFRYVGQALGATVGWDEASKTVTMNVQ</sequence>
<dbReference type="AlphaFoldDB" id="A0A3N5AFA2"/>
<feature type="domain" description="Copper amine oxidase-like N-terminal" evidence="1">
    <location>
        <begin position="587"/>
        <end position="696"/>
    </location>
</feature>
<proteinExistence type="predicted"/>
<protein>
    <submittedName>
        <fullName evidence="2">Copper amine oxidase-like protein</fullName>
    </submittedName>
</protein>
<gene>
    <name evidence="2" type="ORF">EDD75_1755</name>
</gene>
<dbReference type="InterPro" id="IPR036582">
    <property type="entry name" value="Mao_N_sf"/>
</dbReference>
<accession>A0A3N5AFA2</accession>
<dbReference type="InterPro" id="IPR012854">
    <property type="entry name" value="Cu_amine_oxidase-like_N"/>
</dbReference>
<evidence type="ECO:0000313" key="2">
    <source>
        <dbReference type="EMBL" id="RPF42650.1"/>
    </source>
</evidence>
<organism evidence="2 3">
    <name type="scientific">Thermodesulfitimonas autotrophica</name>
    <dbReference type="NCBI Taxonomy" id="1894989"/>
    <lineage>
        <taxon>Bacteria</taxon>
        <taxon>Bacillati</taxon>
        <taxon>Bacillota</taxon>
        <taxon>Clostridia</taxon>
        <taxon>Thermoanaerobacterales</taxon>
        <taxon>Thermoanaerobacteraceae</taxon>
        <taxon>Thermodesulfitimonas</taxon>
    </lineage>
</organism>
<dbReference type="Gene3D" id="3.30.457.10">
    <property type="entry name" value="Copper amine oxidase-like, N-terminal domain"/>
    <property type="match status" value="2"/>
</dbReference>
<name>A0A3N5AFA2_9THEO</name>
<dbReference type="EMBL" id="RKRE01000003">
    <property type="protein sequence ID" value="RPF42650.1"/>
    <property type="molecule type" value="Genomic_DNA"/>
</dbReference>